<dbReference type="Proteomes" id="UP000515873">
    <property type="component" value="Chromosome"/>
</dbReference>
<feature type="domain" description="Gfo/Idh/MocA-like oxidoreductase N-terminal" evidence="1">
    <location>
        <begin position="3"/>
        <end position="125"/>
    </location>
</feature>
<dbReference type="KEGG" id="dtl:H8F01_18615"/>
<dbReference type="Pfam" id="PF01408">
    <property type="entry name" value="GFO_IDH_MocA"/>
    <property type="match status" value="1"/>
</dbReference>
<dbReference type="Gene3D" id="3.30.360.10">
    <property type="entry name" value="Dihydrodipicolinate Reductase, domain 2"/>
    <property type="match status" value="1"/>
</dbReference>
<dbReference type="InterPro" id="IPR052515">
    <property type="entry name" value="Gfo/Idh/MocA_Oxidoreductase"/>
</dbReference>
<sequence length="318" mass="35925">MKNFALIGAAGYIAPRHMQAIKATGNMLLAAFDPNDSVGIIDSHFPNADFFTEFERFDRHVDMRRRARNGGQIDYVAICSPNYLHDSHMRFALRSGAHAICEKPVVLNPWNIDGLEEIEQETGRKINTILQLRLHPAIIALRDKVARERRSTKYEVELAYVTSRGHWYLQSWKGDQKKSGGIATNIGVHFFDMLHHIFGKLQSNVVHLSNDTKAAGYLEYEHARVRWFLSVDVEDVPAALRDTGLRTYRSITVDGDEIEFSGGFTDLHDRSYVEILAGRGFGLEECRTAIETVAAIRGGKPMSRDVDSHPFLARKKIA</sequence>
<dbReference type="PANTHER" id="PTHR43249:SF1">
    <property type="entry name" value="D-GLUCOSIDE 3-DEHYDROGENASE"/>
    <property type="match status" value="1"/>
</dbReference>
<dbReference type="EMBL" id="CP060412">
    <property type="protein sequence ID" value="QNK03903.1"/>
    <property type="molecule type" value="Genomic_DNA"/>
</dbReference>
<dbReference type="SUPFAM" id="SSF51735">
    <property type="entry name" value="NAD(P)-binding Rossmann-fold domains"/>
    <property type="match status" value="1"/>
</dbReference>
<dbReference type="InterPro" id="IPR000683">
    <property type="entry name" value="Gfo/Idh/MocA-like_OxRdtase_N"/>
</dbReference>
<protein>
    <submittedName>
        <fullName evidence="3">Gfo/Idh/MocA family oxidoreductase</fullName>
    </submittedName>
</protein>
<dbReference type="Pfam" id="PF02894">
    <property type="entry name" value="GFO_IDH_MocA_C"/>
    <property type="match status" value="1"/>
</dbReference>
<dbReference type="SUPFAM" id="SSF55347">
    <property type="entry name" value="Glyceraldehyde-3-phosphate dehydrogenase-like, C-terminal domain"/>
    <property type="match status" value="1"/>
</dbReference>
<organism evidence="3 4">
    <name type="scientific">Dyella telluris</name>
    <dbReference type="NCBI Taxonomy" id="2763498"/>
    <lineage>
        <taxon>Bacteria</taxon>
        <taxon>Pseudomonadati</taxon>
        <taxon>Pseudomonadota</taxon>
        <taxon>Gammaproteobacteria</taxon>
        <taxon>Lysobacterales</taxon>
        <taxon>Rhodanobacteraceae</taxon>
        <taxon>Dyella</taxon>
    </lineage>
</organism>
<keyword evidence="4" id="KW-1185">Reference proteome</keyword>
<evidence type="ECO:0000313" key="4">
    <source>
        <dbReference type="Proteomes" id="UP000515873"/>
    </source>
</evidence>
<dbReference type="GO" id="GO:0000166">
    <property type="term" value="F:nucleotide binding"/>
    <property type="evidence" value="ECO:0007669"/>
    <property type="project" value="InterPro"/>
</dbReference>
<dbReference type="PANTHER" id="PTHR43249">
    <property type="entry name" value="UDP-N-ACETYL-2-AMINO-2-DEOXY-D-GLUCURONATE OXIDASE"/>
    <property type="match status" value="1"/>
</dbReference>
<name>A0A7G8QAU5_9GAMM</name>
<accession>A0A7G8QAU5</accession>
<dbReference type="InterPro" id="IPR036291">
    <property type="entry name" value="NAD(P)-bd_dom_sf"/>
</dbReference>
<evidence type="ECO:0000259" key="1">
    <source>
        <dbReference type="Pfam" id="PF01408"/>
    </source>
</evidence>
<dbReference type="InterPro" id="IPR004104">
    <property type="entry name" value="Gfo/Idh/MocA-like_OxRdtase_C"/>
</dbReference>
<evidence type="ECO:0000259" key="2">
    <source>
        <dbReference type="Pfam" id="PF02894"/>
    </source>
</evidence>
<evidence type="ECO:0000313" key="3">
    <source>
        <dbReference type="EMBL" id="QNK03903.1"/>
    </source>
</evidence>
<dbReference type="Gene3D" id="3.40.50.720">
    <property type="entry name" value="NAD(P)-binding Rossmann-like Domain"/>
    <property type="match status" value="1"/>
</dbReference>
<feature type="domain" description="Gfo/Idh/MocA-like oxidoreductase C-terminal" evidence="2">
    <location>
        <begin position="154"/>
        <end position="228"/>
    </location>
</feature>
<gene>
    <name evidence="3" type="ORF">H8F01_18615</name>
</gene>
<reference evidence="3 4" key="1">
    <citation type="submission" date="2020-08" db="EMBL/GenBank/DDBJ databases">
        <title>Dyella sp. G9 isolated from forest soil.</title>
        <authorList>
            <person name="Fu J."/>
            <person name="Qiu L."/>
        </authorList>
    </citation>
    <scope>NUCLEOTIDE SEQUENCE [LARGE SCALE GENOMIC DNA]</scope>
    <source>
        <strain evidence="3 4">G9</strain>
    </source>
</reference>
<dbReference type="AlphaFoldDB" id="A0A7G8QAU5"/>
<proteinExistence type="predicted"/>